<dbReference type="SUPFAM" id="SSF57667">
    <property type="entry name" value="beta-beta-alpha zinc fingers"/>
    <property type="match status" value="6"/>
</dbReference>
<feature type="domain" description="C2H2-type" evidence="15">
    <location>
        <begin position="71"/>
        <end position="101"/>
    </location>
</feature>
<comment type="caution">
    <text evidence="16">The sequence shown here is derived from an EMBL/GenBank/DDBJ whole genome shotgun (WGS) entry which is preliminary data.</text>
</comment>
<dbReference type="GO" id="GO:0042254">
    <property type="term" value="P:ribosome biogenesis"/>
    <property type="evidence" value="ECO:0007669"/>
    <property type="project" value="UniProtKB-KW"/>
</dbReference>
<dbReference type="Gene3D" id="3.30.160.60">
    <property type="entry name" value="Classic Zinc Finger"/>
    <property type="match status" value="8"/>
</dbReference>
<evidence type="ECO:0000256" key="4">
    <source>
        <dbReference type="ARBA" id="ARBA00022737"/>
    </source>
</evidence>
<sequence>MKVKVDQYKRFICSFQGCSAAYNKQWKLDAHLCKHTGVKPHTCEHEGCGKSFSSPYHLSRHQLIHSGEKPFPCTEPGCTEAFTTNSNRMRHIDRYHSQESRKYVCKFENCGLTFKKNKQLKVHVCEEHEKLPPYKCTFEGCTMRFAFPSRRKRHEKVHRGYPCPDESCDFGGRTWTELMAHRREKHSPSYSCDQCSRVFKDQHNLNQHKRVHSDYRLVLVCPRDDCERTFTTAFNLQSHIRSFHEELRPFTCPLPGCGRSFAMKQSLTRHSVVHDPERKKIVRTQNKRSLASRLSGFKDPKTHVTVPKPDPSPCPVQPLAQTSAHAQDQELIVEPKTEPEPVPISCPVQSPVLSPAPGSDPGPSPGLVQDSVKLVSLLQDPSLRRDTHEHKSLTASVTA</sequence>
<dbReference type="GO" id="GO:0003723">
    <property type="term" value="F:RNA binding"/>
    <property type="evidence" value="ECO:0007669"/>
    <property type="project" value="UniProtKB-KW"/>
</dbReference>
<feature type="domain" description="C2H2-type" evidence="15">
    <location>
        <begin position="190"/>
        <end position="217"/>
    </location>
</feature>
<feature type="domain" description="C2H2-type" evidence="15">
    <location>
        <begin position="11"/>
        <end position="40"/>
    </location>
</feature>
<evidence type="ECO:0000256" key="10">
    <source>
        <dbReference type="ARBA" id="ARBA00023163"/>
    </source>
</evidence>
<evidence type="ECO:0000256" key="14">
    <source>
        <dbReference type="SAM" id="MobiDB-lite"/>
    </source>
</evidence>
<keyword evidence="3" id="KW-0479">Metal-binding</keyword>
<evidence type="ECO:0000256" key="11">
    <source>
        <dbReference type="ARBA" id="ARBA00023242"/>
    </source>
</evidence>
<keyword evidence="17" id="KW-1185">Reference proteome</keyword>
<dbReference type="Proteomes" id="UP001460270">
    <property type="component" value="Unassembled WGS sequence"/>
</dbReference>
<keyword evidence="10" id="KW-0804">Transcription</keyword>
<evidence type="ECO:0000256" key="2">
    <source>
        <dbReference type="ARBA" id="ARBA00022517"/>
    </source>
</evidence>
<dbReference type="InterPro" id="IPR036236">
    <property type="entry name" value="Znf_C2H2_sf"/>
</dbReference>
<keyword evidence="4" id="KW-0677">Repeat</keyword>
<evidence type="ECO:0000256" key="6">
    <source>
        <dbReference type="ARBA" id="ARBA00022833"/>
    </source>
</evidence>
<feature type="domain" description="C2H2-type" evidence="15">
    <location>
        <begin position="250"/>
        <end position="279"/>
    </location>
</feature>
<gene>
    <name evidence="16" type="ORF">WMY93_007011</name>
</gene>
<dbReference type="FunFam" id="3.30.160.60:FF:001998">
    <property type="entry name" value="Transcription factor IIIA"/>
    <property type="match status" value="1"/>
</dbReference>
<organism evidence="16 17">
    <name type="scientific">Mugilogobius chulae</name>
    <name type="common">yellowstripe goby</name>
    <dbReference type="NCBI Taxonomy" id="88201"/>
    <lineage>
        <taxon>Eukaryota</taxon>
        <taxon>Metazoa</taxon>
        <taxon>Chordata</taxon>
        <taxon>Craniata</taxon>
        <taxon>Vertebrata</taxon>
        <taxon>Euteleostomi</taxon>
        <taxon>Actinopterygii</taxon>
        <taxon>Neopterygii</taxon>
        <taxon>Teleostei</taxon>
        <taxon>Neoteleostei</taxon>
        <taxon>Acanthomorphata</taxon>
        <taxon>Gobiaria</taxon>
        <taxon>Gobiiformes</taxon>
        <taxon>Gobioidei</taxon>
        <taxon>Gobiidae</taxon>
        <taxon>Gobionellinae</taxon>
        <taxon>Mugilogobius</taxon>
    </lineage>
</organism>
<dbReference type="GO" id="GO:0005634">
    <property type="term" value="C:nucleus"/>
    <property type="evidence" value="ECO:0007669"/>
    <property type="project" value="UniProtKB-SubCell"/>
</dbReference>
<dbReference type="PANTHER" id="PTHR46179:SF1">
    <property type="entry name" value="TRANSCRIPTION FACTOR IIIA"/>
    <property type="match status" value="1"/>
</dbReference>
<dbReference type="GO" id="GO:0003677">
    <property type="term" value="F:DNA binding"/>
    <property type="evidence" value="ECO:0007669"/>
    <property type="project" value="UniProtKB-KW"/>
</dbReference>
<keyword evidence="6" id="KW-0862">Zinc</keyword>
<dbReference type="InterPro" id="IPR051061">
    <property type="entry name" value="Zinc_finger_trans_reg"/>
</dbReference>
<feature type="domain" description="C2H2-type" evidence="15">
    <location>
        <begin position="219"/>
        <end position="249"/>
    </location>
</feature>
<evidence type="ECO:0000313" key="17">
    <source>
        <dbReference type="Proteomes" id="UP001460270"/>
    </source>
</evidence>
<dbReference type="GO" id="GO:0008270">
    <property type="term" value="F:zinc ion binding"/>
    <property type="evidence" value="ECO:0007669"/>
    <property type="project" value="UniProtKB-KW"/>
</dbReference>
<evidence type="ECO:0000256" key="8">
    <source>
        <dbReference type="ARBA" id="ARBA00023015"/>
    </source>
</evidence>
<dbReference type="PROSITE" id="PS00028">
    <property type="entry name" value="ZINC_FINGER_C2H2_1"/>
    <property type="match status" value="8"/>
</dbReference>
<dbReference type="InterPro" id="IPR054599">
    <property type="entry name" value="TFIIIA_Zfn-C2H2"/>
</dbReference>
<dbReference type="FunFam" id="3.30.160.60:FF:000032">
    <property type="entry name" value="Krueppel-like factor 4"/>
    <property type="match status" value="1"/>
</dbReference>
<dbReference type="PANTHER" id="PTHR46179">
    <property type="entry name" value="ZINC FINGER PROTEIN"/>
    <property type="match status" value="1"/>
</dbReference>
<dbReference type="AlphaFoldDB" id="A0AAW0PQ56"/>
<keyword evidence="11" id="KW-0539">Nucleus</keyword>
<feature type="domain" description="C2H2-type" evidence="15">
    <location>
        <begin position="41"/>
        <end position="70"/>
    </location>
</feature>
<name>A0AAW0PQ56_9GOBI</name>
<evidence type="ECO:0000256" key="5">
    <source>
        <dbReference type="ARBA" id="ARBA00022771"/>
    </source>
</evidence>
<dbReference type="EMBL" id="JBBPFD010000004">
    <property type="protein sequence ID" value="KAK7930616.1"/>
    <property type="molecule type" value="Genomic_DNA"/>
</dbReference>
<keyword evidence="5 13" id="KW-0863">Zinc-finger</keyword>
<evidence type="ECO:0000256" key="7">
    <source>
        <dbReference type="ARBA" id="ARBA00022884"/>
    </source>
</evidence>
<keyword evidence="7" id="KW-0694">RNA-binding</keyword>
<feature type="compositionally biased region" description="Basic and acidic residues" evidence="14">
    <location>
        <begin position="382"/>
        <end position="392"/>
    </location>
</feature>
<feature type="region of interest" description="Disordered" evidence="14">
    <location>
        <begin position="283"/>
        <end position="399"/>
    </location>
</feature>
<keyword evidence="8" id="KW-0805">Transcription regulation</keyword>
<evidence type="ECO:0000256" key="12">
    <source>
        <dbReference type="ARBA" id="ARBA00040434"/>
    </source>
</evidence>
<feature type="domain" description="C2H2-type" evidence="15">
    <location>
        <begin position="103"/>
        <end position="133"/>
    </location>
</feature>
<keyword evidence="9" id="KW-0238">DNA-binding</keyword>
<evidence type="ECO:0000256" key="9">
    <source>
        <dbReference type="ARBA" id="ARBA00023125"/>
    </source>
</evidence>
<dbReference type="Pfam" id="PF00096">
    <property type="entry name" value="zf-C2H2"/>
    <property type="match status" value="5"/>
</dbReference>
<evidence type="ECO:0000259" key="15">
    <source>
        <dbReference type="PROSITE" id="PS50157"/>
    </source>
</evidence>
<dbReference type="SMART" id="SM00355">
    <property type="entry name" value="ZnF_C2H2"/>
    <property type="match status" value="9"/>
</dbReference>
<protein>
    <recommendedName>
        <fullName evidence="12">Transcription factor IIIA</fullName>
    </recommendedName>
</protein>
<dbReference type="InterPro" id="IPR013087">
    <property type="entry name" value="Znf_C2H2_type"/>
</dbReference>
<keyword evidence="2" id="KW-0690">Ribosome biogenesis</keyword>
<evidence type="ECO:0000313" key="16">
    <source>
        <dbReference type="EMBL" id="KAK7930616.1"/>
    </source>
</evidence>
<evidence type="ECO:0000256" key="13">
    <source>
        <dbReference type="PROSITE-ProRule" id="PRU00042"/>
    </source>
</evidence>
<dbReference type="PROSITE" id="PS50157">
    <property type="entry name" value="ZINC_FINGER_C2H2_2"/>
    <property type="match status" value="8"/>
</dbReference>
<dbReference type="Pfam" id="PF22110">
    <property type="entry name" value="TFIIIA_zf-C2H2"/>
    <property type="match status" value="1"/>
</dbReference>
<proteinExistence type="predicted"/>
<reference evidence="17" key="1">
    <citation type="submission" date="2024-04" db="EMBL/GenBank/DDBJ databases">
        <title>Salinicola lusitanus LLJ914,a marine bacterium isolated from the Okinawa Trough.</title>
        <authorList>
            <person name="Li J."/>
        </authorList>
    </citation>
    <scope>NUCLEOTIDE SEQUENCE [LARGE SCALE GENOMIC DNA]</scope>
</reference>
<dbReference type="FunFam" id="3.30.160.60:FF:001102">
    <property type="entry name" value="Transcription factor IIIA"/>
    <property type="match status" value="1"/>
</dbReference>
<evidence type="ECO:0000256" key="1">
    <source>
        <dbReference type="ARBA" id="ARBA00004123"/>
    </source>
</evidence>
<comment type="subcellular location">
    <subcellularLocation>
        <location evidence="1">Nucleus</location>
    </subcellularLocation>
</comment>
<feature type="domain" description="C2H2-type" evidence="15">
    <location>
        <begin position="134"/>
        <end position="160"/>
    </location>
</feature>
<evidence type="ECO:0000256" key="3">
    <source>
        <dbReference type="ARBA" id="ARBA00022723"/>
    </source>
</evidence>
<accession>A0AAW0PQ56</accession>